<dbReference type="SUPFAM" id="SSF51182">
    <property type="entry name" value="RmlC-like cupins"/>
    <property type="match status" value="1"/>
</dbReference>
<dbReference type="Gene3D" id="2.60.120.10">
    <property type="entry name" value="Jelly Rolls"/>
    <property type="match status" value="1"/>
</dbReference>
<dbReference type="InterPro" id="IPR011051">
    <property type="entry name" value="RmlC_Cupin_sf"/>
</dbReference>
<evidence type="ECO:0000259" key="1">
    <source>
        <dbReference type="Pfam" id="PF07883"/>
    </source>
</evidence>
<dbReference type="InterPro" id="IPR013096">
    <property type="entry name" value="Cupin_2"/>
</dbReference>
<sequence length="108" mass="11844">MAIPIIEQSALGGDFEGLAQGSEVSFFLERIEREGAGPRLHRHPYSETFVIRSGAARFTVGDEQVVASGGQILVVPALVPHRFAVVGSEVYEAIHIHASERFITEWLE</sequence>
<gene>
    <name evidence="2" type="ORF">HF576_05265</name>
</gene>
<dbReference type="Pfam" id="PF07883">
    <property type="entry name" value="Cupin_2"/>
    <property type="match status" value="1"/>
</dbReference>
<evidence type="ECO:0000313" key="3">
    <source>
        <dbReference type="Proteomes" id="UP001429745"/>
    </source>
</evidence>
<keyword evidence="3" id="KW-1185">Reference proteome</keyword>
<reference evidence="2 3" key="1">
    <citation type="submission" date="2020-04" db="EMBL/GenBank/DDBJ databases">
        <title>CFH 90308 Microbacterium sp.</title>
        <authorList>
            <person name="Nie G."/>
            <person name="Ming H."/>
            <person name="Xia T."/>
        </authorList>
    </citation>
    <scope>NUCLEOTIDE SEQUENCE [LARGE SCALE GENOMIC DNA]</scope>
    <source>
        <strain evidence="2 3">CFH 90308</strain>
    </source>
</reference>
<dbReference type="RefSeq" id="WP_168911680.1">
    <property type="nucleotide sequence ID" value="NZ_JABACI010000001.1"/>
</dbReference>
<comment type="caution">
    <text evidence="2">The sequence shown here is derived from an EMBL/GenBank/DDBJ whole genome shotgun (WGS) entry which is preliminary data.</text>
</comment>
<dbReference type="Proteomes" id="UP001429745">
    <property type="component" value="Unassembled WGS sequence"/>
</dbReference>
<organism evidence="2 3">
    <name type="scientific">Microbacterium salsuginis</name>
    <dbReference type="NCBI Taxonomy" id="2722803"/>
    <lineage>
        <taxon>Bacteria</taxon>
        <taxon>Bacillati</taxon>
        <taxon>Actinomycetota</taxon>
        <taxon>Actinomycetes</taxon>
        <taxon>Micrococcales</taxon>
        <taxon>Microbacteriaceae</taxon>
        <taxon>Microbacterium</taxon>
    </lineage>
</organism>
<name>A0ABX1K8A0_9MICO</name>
<protein>
    <submittedName>
        <fullName evidence="2">Cupin domain-containing protein</fullName>
    </submittedName>
</protein>
<accession>A0ABX1K8A0</accession>
<evidence type="ECO:0000313" key="2">
    <source>
        <dbReference type="EMBL" id="NLP83248.1"/>
    </source>
</evidence>
<dbReference type="InterPro" id="IPR014710">
    <property type="entry name" value="RmlC-like_jellyroll"/>
</dbReference>
<feature type="domain" description="Cupin type-2" evidence="1">
    <location>
        <begin position="33"/>
        <end position="96"/>
    </location>
</feature>
<dbReference type="EMBL" id="JABACI010000001">
    <property type="protein sequence ID" value="NLP83248.1"/>
    <property type="molecule type" value="Genomic_DNA"/>
</dbReference>
<proteinExistence type="predicted"/>